<evidence type="ECO:0008006" key="3">
    <source>
        <dbReference type="Google" id="ProtNLM"/>
    </source>
</evidence>
<comment type="caution">
    <text evidence="1">The sequence shown here is derived from an EMBL/GenBank/DDBJ whole genome shotgun (WGS) entry which is preliminary data.</text>
</comment>
<reference evidence="1 2" key="1">
    <citation type="submission" date="2021-01" db="EMBL/GenBank/DDBJ databases">
        <title>Whole genome shotgun sequence of Asanoa iriomotensis NBRC 100142.</title>
        <authorList>
            <person name="Komaki H."/>
            <person name="Tamura T."/>
        </authorList>
    </citation>
    <scope>NUCLEOTIDE SEQUENCE [LARGE SCALE GENOMIC DNA]</scope>
    <source>
        <strain evidence="1 2">NBRC 100142</strain>
    </source>
</reference>
<evidence type="ECO:0000313" key="1">
    <source>
        <dbReference type="EMBL" id="GIF57992.1"/>
    </source>
</evidence>
<keyword evidence="2" id="KW-1185">Reference proteome</keyword>
<protein>
    <recommendedName>
        <fullName evidence="3">Myo-inositol-1(Or 4)-monophosphatase</fullName>
    </recommendedName>
</protein>
<dbReference type="RefSeq" id="WP_203704325.1">
    <property type="nucleotide sequence ID" value="NZ_BAAALU010000024.1"/>
</dbReference>
<dbReference type="Proteomes" id="UP000624325">
    <property type="component" value="Unassembled WGS sequence"/>
</dbReference>
<dbReference type="Gene3D" id="3.30.540.10">
    <property type="entry name" value="Fructose-1,6-Bisphosphatase, subunit A, domain 1"/>
    <property type="match status" value="1"/>
</dbReference>
<name>A0ABQ4C5D1_9ACTN</name>
<evidence type="ECO:0000313" key="2">
    <source>
        <dbReference type="Proteomes" id="UP000624325"/>
    </source>
</evidence>
<accession>A0ABQ4C5D1</accession>
<dbReference type="EMBL" id="BONC01000028">
    <property type="protein sequence ID" value="GIF57992.1"/>
    <property type="molecule type" value="Genomic_DNA"/>
</dbReference>
<proteinExistence type="predicted"/>
<sequence>MGSAPTPADLGDHLADVVRIAMDDIRPKLIAAAFSGDPGENDNKRHADNFLSVHDLWMHDRYRELLAGRLGSFVYASEEAEPQVVGNESEPDLCILVDPLDTSELAVRALNGYTHVMAYSRSLARPVAAAVGDIYHHVQLYVAAQDEDGVDRAYAMTRDNVRRQLRPRAPRKLSESIVTNFLMRPNERFVPLSRQTGLIEALEEPASDGRRRGRIGLDFGSVSLCHVAAGFTEAVIEFAKGFAIWDLAPGHYILTAAGGVVVDLEGHDVPLDYRLKSKSDIAEAMEPRQPFVATGSRQLADEIVRALTR</sequence>
<dbReference type="SUPFAM" id="SSF56655">
    <property type="entry name" value="Carbohydrate phosphatase"/>
    <property type="match status" value="1"/>
</dbReference>
<organism evidence="1 2">
    <name type="scientific">Asanoa iriomotensis</name>
    <dbReference type="NCBI Taxonomy" id="234613"/>
    <lineage>
        <taxon>Bacteria</taxon>
        <taxon>Bacillati</taxon>
        <taxon>Actinomycetota</taxon>
        <taxon>Actinomycetes</taxon>
        <taxon>Micromonosporales</taxon>
        <taxon>Micromonosporaceae</taxon>
        <taxon>Asanoa</taxon>
    </lineage>
</organism>
<dbReference type="Gene3D" id="3.40.190.80">
    <property type="match status" value="1"/>
</dbReference>
<dbReference type="InterPro" id="IPR000760">
    <property type="entry name" value="Inositol_monophosphatase-like"/>
</dbReference>
<dbReference type="Pfam" id="PF00459">
    <property type="entry name" value="Inositol_P"/>
    <property type="match status" value="1"/>
</dbReference>
<gene>
    <name evidence="1" type="ORF">Air01nite_40870</name>
</gene>